<accession>A0A1X7SNP1</accession>
<keyword evidence="1" id="KW-0472">Membrane</keyword>
<protein>
    <submittedName>
        <fullName evidence="2">Uncharacterized protein</fullName>
    </submittedName>
</protein>
<dbReference type="EnsemblMetazoa" id="Aqu2.1.03705_001">
    <property type="protein sequence ID" value="Aqu2.1.03705_001"/>
    <property type="gene ID" value="Aqu2.1.03705"/>
</dbReference>
<feature type="transmembrane region" description="Helical" evidence="1">
    <location>
        <begin position="40"/>
        <end position="59"/>
    </location>
</feature>
<organism evidence="2">
    <name type="scientific">Amphimedon queenslandica</name>
    <name type="common">Sponge</name>
    <dbReference type="NCBI Taxonomy" id="400682"/>
    <lineage>
        <taxon>Eukaryota</taxon>
        <taxon>Metazoa</taxon>
        <taxon>Porifera</taxon>
        <taxon>Demospongiae</taxon>
        <taxon>Heteroscleromorpha</taxon>
        <taxon>Haplosclerida</taxon>
        <taxon>Niphatidae</taxon>
        <taxon>Amphimedon</taxon>
    </lineage>
</organism>
<keyword evidence="1" id="KW-0812">Transmembrane</keyword>
<sequence length="65" mass="7792">MRLRVQILLWAEVFLILYIFFRDANTILGNRRPGFYLWKYSTYFSLFVTSLSVIIMVLIEVTDQP</sequence>
<name>A0A1X7SNP1_AMPQE</name>
<dbReference type="AlphaFoldDB" id="A0A1X7SNP1"/>
<proteinExistence type="predicted"/>
<evidence type="ECO:0000313" key="2">
    <source>
        <dbReference type="EnsemblMetazoa" id="Aqu2.1.03705_001"/>
    </source>
</evidence>
<feature type="transmembrane region" description="Helical" evidence="1">
    <location>
        <begin position="7"/>
        <end position="28"/>
    </location>
</feature>
<evidence type="ECO:0000256" key="1">
    <source>
        <dbReference type="SAM" id="Phobius"/>
    </source>
</evidence>
<reference evidence="2" key="1">
    <citation type="submission" date="2017-05" db="UniProtKB">
        <authorList>
            <consortium name="EnsemblMetazoa"/>
        </authorList>
    </citation>
    <scope>IDENTIFICATION</scope>
</reference>
<dbReference type="InParanoid" id="A0A1X7SNP1"/>
<keyword evidence="1" id="KW-1133">Transmembrane helix</keyword>